<protein>
    <recommendedName>
        <fullName evidence="3">Glycolipid-binding</fullName>
    </recommendedName>
</protein>
<dbReference type="RefSeq" id="WP_078672527.1">
    <property type="nucleotide sequence ID" value="NZ_FUWZ01000006.1"/>
</dbReference>
<name>A0A1T4TS95_9BACT</name>
<keyword evidence="2" id="KW-1185">Reference proteome</keyword>
<dbReference type="EMBL" id="FUWZ01000006">
    <property type="protein sequence ID" value="SKA43294.1"/>
    <property type="molecule type" value="Genomic_DNA"/>
</dbReference>
<dbReference type="OrthoDB" id="9814791at2"/>
<accession>A0A1T4TS95</accession>
<dbReference type="Pfam" id="PF06475">
    <property type="entry name" value="Glycolipid_bind"/>
    <property type="match status" value="1"/>
</dbReference>
<dbReference type="AlphaFoldDB" id="A0A1T4TS95"/>
<proteinExistence type="predicted"/>
<evidence type="ECO:0000313" key="2">
    <source>
        <dbReference type="Proteomes" id="UP000190367"/>
    </source>
</evidence>
<dbReference type="SUPFAM" id="SSF159275">
    <property type="entry name" value="PA1994-like"/>
    <property type="match status" value="1"/>
</dbReference>
<organism evidence="1 2">
    <name type="scientific">Chitinophaga eiseniae</name>
    <dbReference type="NCBI Taxonomy" id="634771"/>
    <lineage>
        <taxon>Bacteria</taxon>
        <taxon>Pseudomonadati</taxon>
        <taxon>Bacteroidota</taxon>
        <taxon>Chitinophagia</taxon>
        <taxon>Chitinophagales</taxon>
        <taxon>Chitinophagaceae</taxon>
        <taxon>Chitinophaga</taxon>
    </lineage>
</organism>
<dbReference type="STRING" id="634771.SAMN04488128_106161"/>
<evidence type="ECO:0008006" key="3">
    <source>
        <dbReference type="Google" id="ProtNLM"/>
    </source>
</evidence>
<dbReference type="Proteomes" id="UP000190367">
    <property type="component" value="Unassembled WGS sequence"/>
</dbReference>
<dbReference type="InterPro" id="IPR009467">
    <property type="entry name" value="Glycolipid-bd_prot_put"/>
</dbReference>
<sequence>MGPVVWQATQWPATEFLTVTKQEHNNLVKGIINGCTDAEPFSIQYEIEVTPEWKVSSFHIRRDGLQPTALKLTTDLNGHWFDKDGNHIEAFDDCTDIDISLTPFTNTLPIRRLTFEQGERKLLQMLYIKLPEFELQKLTQYYTKMEDRLYLYENGDSGFSAELPIDENGIVKDYPGIFTRIY</sequence>
<evidence type="ECO:0000313" key="1">
    <source>
        <dbReference type="EMBL" id="SKA43294.1"/>
    </source>
</evidence>
<reference evidence="2" key="1">
    <citation type="submission" date="2017-02" db="EMBL/GenBank/DDBJ databases">
        <authorList>
            <person name="Varghese N."/>
            <person name="Submissions S."/>
        </authorList>
    </citation>
    <scope>NUCLEOTIDE SEQUENCE [LARGE SCALE GENOMIC DNA]</scope>
    <source>
        <strain evidence="2">DSM 22224</strain>
    </source>
</reference>
<gene>
    <name evidence="1" type="ORF">SAMN04488128_106161</name>
</gene>